<dbReference type="SUPFAM" id="SSF82171">
    <property type="entry name" value="DPP6 N-terminal domain-like"/>
    <property type="match status" value="1"/>
</dbReference>
<evidence type="ECO:0000313" key="2">
    <source>
        <dbReference type="EMBL" id="SET72530.1"/>
    </source>
</evidence>
<dbReference type="OrthoDB" id="1761263at2"/>
<dbReference type="Proteomes" id="UP000199820">
    <property type="component" value="Unassembled WGS sequence"/>
</dbReference>
<reference evidence="2 3" key="1">
    <citation type="submission" date="2016-10" db="EMBL/GenBank/DDBJ databases">
        <authorList>
            <person name="de Groot N.N."/>
        </authorList>
    </citation>
    <scope>NUCLEOTIDE SEQUENCE [LARGE SCALE GENOMIC DNA]</scope>
    <source>
        <strain evidence="2 3">KH1P1</strain>
    </source>
</reference>
<gene>
    <name evidence="2" type="ORF">SAMN04487771_103613</name>
</gene>
<organism evidence="2 3">
    <name type="scientific">[Clostridium] aminophilum</name>
    <dbReference type="NCBI Taxonomy" id="1526"/>
    <lineage>
        <taxon>Bacteria</taxon>
        <taxon>Bacillati</taxon>
        <taxon>Bacillota</taxon>
        <taxon>Clostridia</taxon>
        <taxon>Lachnospirales</taxon>
        <taxon>Lachnospiraceae</taxon>
    </lineage>
</organism>
<dbReference type="EMBL" id="FOIL01000036">
    <property type="protein sequence ID" value="SET72530.1"/>
    <property type="molecule type" value="Genomic_DNA"/>
</dbReference>
<proteinExistence type="predicted"/>
<evidence type="ECO:0000256" key="1">
    <source>
        <dbReference type="SAM" id="SignalP"/>
    </source>
</evidence>
<feature type="chain" id="PRO_5039274858" evidence="1">
    <location>
        <begin position="25"/>
        <end position="829"/>
    </location>
</feature>
<dbReference type="AlphaFoldDB" id="A0A1I0GNC9"/>
<accession>A0A1I0GNC9</accession>
<sequence>MEKKTQIVLAAACAVTVAALGAAAYVRGAKADSRNKDNGAVFTSVAGGQVPVISFQSCGREMNPTCGYTDRERADSGRPDLTVLPEDRNLKIWIDGQDSAVTSARYEIRESGVDHLVERTDIKEINKDGDGRLTASLPIENLIAAGKEYDMTVILTGTGGQEIYYCTRILLPEKSPEQEEAMVKLAEEFSEKTFDKAAATSLTTYLEANEMADNSSLGHQTLKNNFDMLTWHNTGMQRPEKVNLHLRELAGNFGVVSLDYTSSISGDSGTRYYDVEESFTMRQGTERVYMMDYDRTVNQVFNGAESAFSDSRISLGVSDGTGISAKASESGKVRAFTVNGTLWLQNADKSKTTQVWNSREKEEVRQTGDEDHAIRILNVDDKGNVDFAVAGYMTGYGHAGSVGTGIYHYDENRSLLTERVFIPSNEDTDDLLDDTGKLMNLPDSDSLYFLMNGTLYHVDCSEGTSEVVASGLNSDNFAVSSDSSKIAWQNGDSSWYGDSLTVMNFANGEKTQKDPEDGSVIRLVGFVGDDLVYGLGKSTDLRKSDGRIIDFPLYAVEIVNDRMEVETRYQKEGIAMTGVFIQDSRVHLQRAQKTAAGLTPIDEDTLVSNSVESGAGAGFGTYNDGVMGRSYYVSVTHGNACAKIRKPAKQEARSANVAAPESNAARMDVWYAYACGKRQGVYVDFADAVNAAWDRMGLVTDPQGRILWARANRKSSASISATGGAVSAAKTHVEDFIKGNRGSSDGTVYLDGRGLSLGQVLYFVSKGQPVAVISPDGSVGFIIAYDQFDNVTYLRGAGTEGATAEKIGINDATHYFSTLGNNYICFAIP</sequence>
<dbReference type="eggNOG" id="ENOG502Z8M5">
    <property type="taxonomic scope" value="Bacteria"/>
</dbReference>
<keyword evidence="3" id="KW-1185">Reference proteome</keyword>
<keyword evidence="1" id="KW-0732">Signal</keyword>
<name>A0A1I0GNC9_9FIRM</name>
<protein>
    <submittedName>
        <fullName evidence="2">Uncharacterized protein</fullName>
    </submittedName>
</protein>
<dbReference type="RefSeq" id="WP_074649946.1">
    <property type="nucleotide sequence ID" value="NZ_FOIL01000036.1"/>
</dbReference>
<evidence type="ECO:0000313" key="3">
    <source>
        <dbReference type="Proteomes" id="UP000199820"/>
    </source>
</evidence>
<feature type="signal peptide" evidence="1">
    <location>
        <begin position="1"/>
        <end position="24"/>
    </location>
</feature>
<dbReference type="STRING" id="1526.SAMN02910262_00987"/>